<sequence>MWVLLEGDQSPFEIDVDQSCYTSEKFSLVRLKPILKDCFSELKDIRPTRIEFFNCDDRTTPLDNGVILTEDTTT</sequence>
<organism evidence="1 2">
    <name type="scientific">Funneliformis geosporum</name>
    <dbReference type="NCBI Taxonomy" id="1117311"/>
    <lineage>
        <taxon>Eukaryota</taxon>
        <taxon>Fungi</taxon>
        <taxon>Fungi incertae sedis</taxon>
        <taxon>Mucoromycota</taxon>
        <taxon>Glomeromycotina</taxon>
        <taxon>Glomeromycetes</taxon>
        <taxon>Glomerales</taxon>
        <taxon>Glomeraceae</taxon>
        <taxon>Funneliformis</taxon>
    </lineage>
</organism>
<gene>
    <name evidence="1" type="ORF">FWILDA_LOCUS16070</name>
</gene>
<dbReference type="AlphaFoldDB" id="A0A9W4X0P3"/>
<keyword evidence="2" id="KW-1185">Reference proteome</keyword>
<evidence type="ECO:0000313" key="1">
    <source>
        <dbReference type="EMBL" id="CAI2193428.1"/>
    </source>
</evidence>
<name>A0A9W4X0P3_9GLOM</name>
<protein>
    <submittedName>
        <fullName evidence="1">8550_t:CDS:1</fullName>
    </submittedName>
</protein>
<evidence type="ECO:0000313" key="2">
    <source>
        <dbReference type="Proteomes" id="UP001153678"/>
    </source>
</evidence>
<dbReference type="EMBL" id="CAMKVN010009566">
    <property type="protein sequence ID" value="CAI2193428.1"/>
    <property type="molecule type" value="Genomic_DNA"/>
</dbReference>
<comment type="caution">
    <text evidence="1">The sequence shown here is derived from an EMBL/GenBank/DDBJ whole genome shotgun (WGS) entry which is preliminary data.</text>
</comment>
<feature type="non-terminal residue" evidence="1">
    <location>
        <position position="74"/>
    </location>
</feature>
<reference evidence="1" key="1">
    <citation type="submission" date="2022-08" db="EMBL/GenBank/DDBJ databases">
        <authorList>
            <person name="Kallberg Y."/>
            <person name="Tangrot J."/>
            <person name="Rosling A."/>
        </authorList>
    </citation>
    <scope>NUCLEOTIDE SEQUENCE</scope>
    <source>
        <strain evidence="1">Wild A</strain>
    </source>
</reference>
<proteinExistence type="predicted"/>
<accession>A0A9W4X0P3</accession>
<dbReference type="OrthoDB" id="2405175at2759"/>
<dbReference type="Proteomes" id="UP001153678">
    <property type="component" value="Unassembled WGS sequence"/>
</dbReference>